<comment type="caution">
    <text evidence="2">The sequence shown here is derived from an EMBL/GenBank/DDBJ whole genome shotgun (WGS) entry which is preliminary data.</text>
</comment>
<proteinExistence type="predicted"/>
<keyword evidence="3" id="KW-1185">Reference proteome</keyword>
<feature type="chain" id="PRO_5039346684" description="BIG2 domain-containing protein" evidence="1">
    <location>
        <begin position="22"/>
        <end position="103"/>
    </location>
</feature>
<feature type="signal peptide" evidence="1">
    <location>
        <begin position="1"/>
        <end position="21"/>
    </location>
</feature>
<gene>
    <name evidence="2" type="ORF">DPMN_188103</name>
</gene>
<evidence type="ECO:0000313" key="3">
    <source>
        <dbReference type="Proteomes" id="UP000828390"/>
    </source>
</evidence>
<dbReference type="AlphaFoldDB" id="A0A9D4DRG4"/>
<organism evidence="2 3">
    <name type="scientific">Dreissena polymorpha</name>
    <name type="common">Zebra mussel</name>
    <name type="synonym">Mytilus polymorpha</name>
    <dbReference type="NCBI Taxonomy" id="45954"/>
    <lineage>
        <taxon>Eukaryota</taxon>
        <taxon>Metazoa</taxon>
        <taxon>Spiralia</taxon>
        <taxon>Lophotrochozoa</taxon>
        <taxon>Mollusca</taxon>
        <taxon>Bivalvia</taxon>
        <taxon>Autobranchia</taxon>
        <taxon>Heteroconchia</taxon>
        <taxon>Euheterodonta</taxon>
        <taxon>Imparidentia</taxon>
        <taxon>Neoheterodontei</taxon>
        <taxon>Myida</taxon>
        <taxon>Dreissenoidea</taxon>
        <taxon>Dreissenidae</taxon>
        <taxon>Dreissena</taxon>
    </lineage>
</organism>
<evidence type="ECO:0000256" key="1">
    <source>
        <dbReference type="SAM" id="SignalP"/>
    </source>
</evidence>
<keyword evidence="1" id="KW-0732">Signal</keyword>
<sequence>MYKLWQRACLFLADFQVTAWTETPFTVTTGTGTATISGSVTTKVAVNEVPGYTLFTAAATGASSCTITSGNTGSVMQISAAGVVTLVAGKSLDFEPRLSTPKL</sequence>
<protein>
    <recommendedName>
        <fullName evidence="4">BIG2 domain-containing protein</fullName>
    </recommendedName>
</protein>
<evidence type="ECO:0000313" key="2">
    <source>
        <dbReference type="EMBL" id="KAH3753466.1"/>
    </source>
</evidence>
<reference evidence="2" key="1">
    <citation type="journal article" date="2019" name="bioRxiv">
        <title>The Genome of the Zebra Mussel, Dreissena polymorpha: A Resource for Invasive Species Research.</title>
        <authorList>
            <person name="McCartney M.A."/>
            <person name="Auch B."/>
            <person name="Kono T."/>
            <person name="Mallez S."/>
            <person name="Zhang Y."/>
            <person name="Obille A."/>
            <person name="Becker A."/>
            <person name="Abrahante J.E."/>
            <person name="Garbe J."/>
            <person name="Badalamenti J.P."/>
            <person name="Herman A."/>
            <person name="Mangelson H."/>
            <person name="Liachko I."/>
            <person name="Sullivan S."/>
            <person name="Sone E.D."/>
            <person name="Koren S."/>
            <person name="Silverstein K.A.T."/>
            <person name="Beckman K.B."/>
            <person name="Gohl D.M."/>
        </authorList>
    </citation>
    <scope>NUCLEOTIDE SEQUENCE</scope>
    <source>
        <strain evidence="2">Duluth1</strain>
        <tissue evidence="2">Whole animal</tissue>
    </source>
</reference>
<name>A0A9D4DRG4_DREPO</name>
<dbReference type="EMBL" id="JAIWYP010000010">
    <property type="protein sequence ID" value="KAH3753466.1"/>
    <property type="molecule type" value="Genomic_DNA"/>
</dbReference>
<evidence type="ECO:0008006" key="4">
    <source>
        <dbReference type="Google" id="ProtNLM"/>
    </source>
</evidence>
<accession>A0A9D4DRG4</accession>
<dbReference type="Proteomes" id="UP000828390">
    <property type="component" value="Unassembled WGS sequence"/>
</dbReference>
<reference evidence="2" key="2">
    <citation type="submission" date="2020-11" db="EMBL/GenBank/DDBJ databases">
        <authorList>
            <person name="McCartney M.A."/>
            <person name="Auch B."/>
            <person name="Kono T."/>
            <person name="Mallez S."/>
            <person name="Becker A."/>
            <person name="Gohl D.M."/>
            <person name="Silverstein K.A.T."/>
            <person name="Koren S."/>
            <person name="Bechman K.B."/>
            <person name="Herman A."/>
            <person name="Abrahante J.E."/>
            <person name="Garbe J."/>
        </authorList>
    </citation>
    <scope>NUCLEOTIDE SEQUENCE</scope>
    <source>
        <strain evidence="2">Duluth1</strain>
        <tissue evidence="2">Whole animal</tissue>
    </source>
</reference>